<dbReference type="Pfam" id="PF22759">
    <property type="entry name" value="E217_GP41"/>
    <property type="match status" value="1"/>
</dbReference>
<accession>V2TRN9</accession>
<dbReference type="eggNOG" id="ENOG502ZC7P">
    <property type="taxonomic scope" value="Bacteria"/>
</dbReference>
<protein>
    <submittedName>
        <fullName evidence="1">Uncharacterized protein</fullName>
    </submittedName>
</protein>
<evidence type="ECO:0000313" key="2">
    <source>
        <dbReference type="Proteomes" id="UP000023785"/>
    </source>
</evidence>
<dbReference type="OrthoDB" id="2087522at2"/>
<sequence>MEQWIRQCRLTVQINKDQPQALDLSEFRIVFHVAQPTTEQPKYAEIYIYNMSHKTMNTLAGENSQNKDTQVILEVGYKSGPLETLFRGTSFQFRKGRDNQTDTWLCILAQCADTVKSAAVVNNSLPAGTSLNDMQQFILQQYSSYGIDIGETPQLAEQRYPRGRVFFGSLDRHANQFYKDNNTSCSVDDDTFNAIPLGKYSVIPMLSLNKENGMIGMPRLTSEGVQVTSLINPKFKRNGRIQIDLSNLQTESYDVQYGQQGVDQPFKNQNLATNAQGTFIIVSVEHYGDMRGDECYSTLICVGVDTVVPKSGLLISGVDDNGT</sequence>
<dbReference type="STRING" id="1392540.P256_00689"/>
<name>V2TRN9_9GAMM</name>
<organism evidence="1 2">
    <name type="scientific">Acinetobacter nectaris CIP 110549</name>
    <dbReference type="NCBI Taxonomy" id="1392540"/>
    <lineage>
        <taxon>Bacteria</taxon>
        <taxon>Pseudomonadati</taxon>
        <taxon>Pseudomonadota</taxon>
        <taxon>Gammaproteobacteria</taxon>
        <taxon>Moraxellales</taxon>
        <taxon>Moraxellaceae</taxon>
        <taxon>Acinetobacter</taxon>
    </lineage>
</organism>
<dbReference type="HOGENOM" id="CLU_059703_0_0_6"/>
<reference evidence="1 2" key="1">
    <citation type="submission" date="2013-10" db="EMBL/GenBank/DDBJ databases">
        <title>The Genome Sequence of Acinetobacter nectaris CIP 110549.</title>
        <authorList>
            <consortium name="The Broad Institute Genomics Platform"/>
            <consortium name="The Broad Institute Genome Sequencing Center for Infectious Disease"/>
            <person name="Cerqueira G."/>
            <person name="Feldgarden M."/>
            <person name="Courvalin P."/>
            <person name="Grillot-Courvalin C."/>
            <person name="Clermont D."/>
            <person name="Rocha E."/>
            <person name="Yoon E.-J."/>
            <person name="Nemec A."/>
            <person name="Young S.K."/>
            <person name="Zeng Q."/>
            <person name="Gargeya S."/>
            <person name="Fitzgerald M."/>
            <person name="Abouelleil A."/>
            <person name="Alvarado L."/>
            <person name="Berlin A.M."/>
            <person name="Chapman S.B."/>
            <person name="Gainer-Dewar J."/>
            <person name="Goldberg J."/>
            <person name="Gnerre S."/>
            <person name="Griggs A."/>
            <person name="Gujja S."/>
            <person name="Hansen M."/>
            <person name="Howarth C."/>
            <person name="Imamovic A."/>
            <person name="Ireland A."/>
            <person name="Larimer J."/>
            <person name="McCowan C."/>
            <person name="Murphy C."/>
            <person name="Pearson M."/>
            <person name="Poon T.W."/>
            <person name="Priest M."/>
            <person name="Roberts A."/>
            <person name="Saif S."/>
            <person name="Shea T."/>
            <person name="Sykes S."/>
            <person name="Wortman J."/>
            <person name="Nusbaum C."/>
            <person name="Birren B."/>
        </authorList>
    </citation>
    <scope>NUCLEOTIDE SEQUENCE [LARGE SCALE GENOMIC DNA]</scope>
    <source>
        <strain evidence="1 2">CIP 110549</strain>
    </source>
</reference>
<comment type="caution">
    <text evidence="1">The sequence shown here is derived from an EMBL/GenBank/DDBJ whole genome shotgun (WGS) entry which is preliminary data.</text>
</comment>
<evidence type="ECO:0000313" key="1">
    <source>
        <dbReference type="EMBL" id="ESK40242.1"/>
    </source>
</evidence>
<dbReference type="AlphaFoldDB" id="V2TRN9"/>
<gene>
    <name evidence="1" type="ORF">P256_00689</name>
</gene>
<dbReference type="RefSeq" id="WP_023272283.1">
    <property type="nucleotide sequence ID" value="NZ_KI530712.1"/>
</dbReference>
<dbReference type="PATRIC" id="fig|1392540.3.peg.670"/>
<dbReference type="EMBL" id="AYER01000003">
    <property type="protein sequence ID" value="ESK40242.1"/>
    <property type="molecule type" value="Genomic_DNA"/>
</dbReference>
<proteinExistence type="predicted"/>
<keyword evidence="2" id="KW-1185">Reference proteome</keyword>
<dbReference type="Proteomes" id="UP000023785">
    <property type="component" value="Unassembled WGS sequence"/>
</dbReference>
<dbReference type="InterPro" id="IPR054496">
    <property type="entry name" value="E217_GP41"/>
</dbReference>